<evidence type="ECO:0000313" key="4">
    <source>
        <dbReference type="Proteomes" id="UP000536179"/>
    </source>
</evidence>
<evidence type="ECO:0000313" key="3">
    <source>
        <dbReference type="EMBL" id="MBB3209507.1"/>
    </source>
</evidence>
<evidence type="ECO:0000256" key="2">
    <source>
        <dbReference type="SAM" id="Phobius"/>
    </source>
</evidence>
<sequence length="72" mass="8124">MADEIQPRESEQKSEFEREAARDETGIVREFVQFLVENKKWWLAPLIGSLLLLGLISLLAAGGAAPFIYTLF</sequence>
<dbReference type="AlphaFoldDB" id="A0A7W5E552"/>
<dbReference type="Pfam" id="PF19451">
    <property type="entry name" value="DUF5989"/>
    <property type="match status" value="1"/>
</dbReference>
<name>A0A7W5E552_9BACT</name>
<feature type="transmembrane region" description="Helical" evidence="2">
    <location>
        <begin position="41"/>
        <end position="69"/>
    </location>
</feature>
<comment type="caution">
    <text evidence="3">The sequence shown here is derived from an EMBL/GenBank/DDBJ whole genome shotgun (WGS) entry which is preliminary data.</text>
</comment>
<dbReference type="Proteomes" id="UP000536179">
    <property type="component" value="Unassembled WGS sequence"/>
</dbReference>
<protein>
    <submittedName>
        <fullName evidence="3">Uncharacterized protein</fullName>
    </submittedName>
</protein>
<organism evidence="3 4">
    <name type="scientific">Aporhodopirellula rubra</name>
    <dbReference type="NCBI Taxonomy" id="980271"/>
    <lineage>
        <taxon>Bacteria</taxon>
        <taxon>Pseudomonadati</taxon>
        <taxon>Planctomycetota</taxon>
        <taxon>Planctomycetia</taxon>
        <taxon>Pirellulales</taxon>
        <taxon>Pirellulaceae</taxon>
        <taxon>Aporhodopirellula</taxon>
    </lineage>
</organism>
<proteinExistence type="predicted"/>
<dbReference type="InterPro" id="IPR046031">
    <property type="entry name" value="DUF5989"/>
</dbReference>
<keyword evidence="2" id="KW-0812">Transmembrane</keyword>
<accession>A0A7W5E552</accession>
<gene>
    <name evidence="3" type="ORF">FHS27_005347</name>
</gene>
<dbReference type="RefSeq" id="WP_184308165.1">
    <property type="nucleotide sequence ID" value="NZ_JACHXU010000024.1"/>
</dbReference>
<evidence type="ECO:0000256" key="1">
    <source>
        <dbReference type="SAM" id="MobiDB-lite"/>
    </source>
</evidence>
<reference evidence="3 4" key="1">
    <citation type="submission" date="2020-08" db="EMBL/GenBank/DDBJ databases">
        <title>Genomic Encyclopedia of Type Strains, Phase III (KMG-III): the genomes of soil and plant-associated and newly described type strains.</title>
        <authorList>
            <person name="Whitman W."/>
        </authorList>
    </citation>
    <scope>NUCLEOTIDE SEQUENCE [LARGE SCALE GENOMIC DNA]</scope>
    <source>
        <strain evidence="3 4">CECT 8075</strain>
    </source>
</reference>
<keyword evidence="2" id="KW-1133">Transmembrane helix</keyword>
<feature type="region of interest" description="Disordered" evidence="1">
    <location>
        <begin position="1"/>
        <end position="21"/>
    </location>
</feature>
<dbReference type="EMBL" id="JACHXU010000024">
    <property type="protein sequence ID" value="MBB3209507.1"/>
    <property type="molecule type" value="Genomic_DNA"/>
</dbReference>
<keyword evidence="2" id="KW-0472">Membrane</keyword>
<keyword evidence="4" id="KW-1185">Reference proteome</keyword>